<feature type="compositionally biased region" description="Pro residues" evidence="1">
    <location>
        <begin position="77"/>
        <end position="90"/>
    </location>
</feature>
<name>A0A239HT90_9ACTN</name>
<dbReference type="RefSeq" id="WP_089225312.1">
    <property type="nucleotide sequence ID" value="NZ_FZOF01000009.1"/>
</dbReference>
<feature type="region of interest" description="Disordered" evidence="1">
    <location>
        <begin position="72"/>
        <end position="91"/>
    </location>
</feature>
<feature type="transmembrane region" description="Helical" evidence="2">
    <location>
        <begin position="46"/>
        <end position="67"/>
    </location>
</feature>
<evidence type="ECO:0000313" key="4">
    <source>
        <dbReference type="Proteomes" id="UP000198280"/>
    </source>
</evidence>
<keyword evidence="2" id="KW-0472">Membrane</keyword>
<gene>
    <name evidence="3" type="ORF">SAMN05216252_10982</name>
</gene>
<evidence type="ECO:0000313" key="3">
    <source>
        <dbReference type="EMBL" id="SNS84451.1"/>
    </source>
</evidence>
<dbReference type="OrthoDB" id="4333717at2"/>
<organism evidence="3 4">
    <name type="scientific">Actinacidiphila glaucinigra</name>
    <dbReference type="NCBI Taxonomy" id="235986"/>
    <lineage>
        <taxon>Bacteria</taxon>
        <taxon>Bacillati</taxon>
        <taxon>Actinomycetota</taxon>
        <taxon>Actinomycetes</taxon>
        <taxon>Kitasatosporales</taxon>
        <taxon>Streptomycetaceae</taxon>
        <taxon>Actinacidiphila</taxon>
    </lineage>
</organism>
<evidence type="ECO:0000256" key="1">
    <source>
        <dbReference type="SAM" id="MobiDB-lite"/>
    </source>
</evidence>
<protein>
    <submittedName>
        <fullName evidence="3">Uncharacterized protein</fullName>
    </submittedName>
</protein>
<dbReference type="Proteomes" id="UP000198280">
    <property type="component" value="Unassembled WGS sequence"/>
</dbReference>
<keyword evidence="2" id="KW-0812">Transmembrane</keyword>
<sequence>MADGTELGELLGELAESGRGRVVPMAAHQVRARGERRRRRARTVRASVVAVFACALLGGGIALAGTARVPEPGAATPSPPPSRFVPPAPAPGEEYAGELGYVHDAVAQGDRVRITVRQLRAVAGGTPVPTGVVHTLTLPRTTPVETFRLSGGRPADRELGGLVGRLAGGPRWTFEIDYDDEGRVASLREAG</sequence>
<keyword evidence="4" id="KW-1185">Reference proteome</keyword>
<dbReference type="AlphaFoldDB" id="A0A239HT90"/>
<reference evidence="3 4" key="1">
    <citation type="submission" date="2017-06" db="EMBL/GenBank/DDBJ databases">
        <authorList>
            <person name="Kim H.J."/>
            <person name="Triplett B.A."/>
        </authorList>
    </citation>
    <scope>NUCLEOTIDE SEQUENCE [LARGE SCALE GENOMIC DNA]</scope>
    <source>
        <strain evidence="3 4">CGMCC 4.1858</strain>
    </source>
</reference>
<evidence type="ECO:0000256" key="2">
    <source>
        <dbReference type="SAM" id="Phobius"/>
    </source>
</evidence>
<dbReference type="EMBL" id="FZOF01000009">
    <property type="protein sequence ID" value="SNS84451.1"/>
    <property type="molecule type" value="Genomic_DNA"/>
</dbReference>
<proteinExistence type="predicted"/>
<keyword evidence="2" id="KW-1133">Transmembrane helix</keyword>
<accession>A0A239HT90</accession>